<dbReference type="AlphaFoldDB" id="A0AAJ2NR43"/>
<dbReference type="EMBL" id="JAWJAY010000005">
    <property type="protein sequence ID" value="MDV2886868.1"/>
    <property type="molecule type" value="Genomic_DNA"/>
</dbReference>
<dbReference type="PANTHER" id="PTHR33744">
    <property type="entry name" value="CARBOHYDRATE DIACID REGULATOR"/>
    <property type="match status" value="1"/>
</dbReference>
<dbReference type="InterPro" id="IPR025736">
    <property type="entry name" value="PucR_C-HTH_dom"/>
</dbReference>
<name>A0AAJ2NR43_ALKPS</name>
<comment type="caution">
    <text evidence="2">The sequence shown here is derived from an EMBL/GenBank/DDBJ whole genome shotgun (WGS) entry which is preliminary data.</text>
</comment>
<dbReference type="InterPro" id="IPR051448">
    <property type="entry name" value="CdaR-like_regulators"/>
</dbReference>
<evidence type="ECO:0000313" key="3">
    <source>
        <dbReference type="Proteomes" id="UP001285636"/>
    </source>
</evidence>
<protein>
    <submittedName>
        <fullName evidence="2">Helix-turn-helix domain-containing protein</fullName>
    </submittedName>
</protein>
<dbReference type="Proteomes" id="UP001285636">
    <property type="component" value="Unassembled WGS sequence"/>
</dbReference>
<accession>A0AAJ2NR43</accession>
<organism evidence="2 3">
    <name type="scientific">Alkalihalophilus pseudofirmus</name>
    <name type="common">Bacillus pseudofirmus</name>
    <dbReference type="NCBI Taxonomy" id="79885"/>
    <lineage>
        <taxon>Bacteria</taxon>
        <taxon>Bacillati</taxon>
        <taxon>Bacillota</taxon>
        <taxon>Bacilli</taxon>
        <taxon>Bacillales</taxon>
        <taxon>Bacillaceae</taxon>
        <taxon>Alkalihalophilus</taxon>
    </lineage>
</organism>
<evidence type="ECO:0000313" key="2">
    <source>
        <dbReference type="EMBL" id="MDV2886868.1"/>
    </source>
</evidence>
<dbReference type="InterPro" id="IPR042070">
    <property type="entry name" value="PucR_C-HTH_sf"/>
</dbReference>
<dbReference type="RefSeq" id="WP_323467455.1">
    <property type="nucleotide sequence ID" value="NZ_CP144224.1"/>
</dbReference>
<dbReference type="Pfam" id="PF13556">
    <property type="entry name" value="HTH_30"/>
    <property type="match status" value="1"/>
</dbReference>
<proteinExistence type="predicted"/>
<dbReference type="InterPro" id="IPR009057">
    <property type="entry name" value="Homeodomain-like_sf"/>
</dbReference>
<feature type="domain" description="PucR C-terminal helix-turn-helix" evidence="1">
    <location>
        <begin position="234"/>
        <end position="290"/>
    </location>
</feature>
<dbReference type="Gene3D" id="1.10.10.2840">
    <property type="entry name" value="PucR C-terminal helix-turn-helix domain"/>
    <property type="match status" value="1"/>
</dbReference>
<sequence length="296" mass="34975">MNEKIKRLFEKAIVPAHITPPHPEVLWLIDDSASLLGFWRDQLNEKETALLTYFYKEYQHTPKAVTYTDKEWRAWLLESDVRQPNIERPVRLIHFHLSESIDDYEAFSSTWQEAFPHVITIVWVHQQYGVVVLESIDGYGDEMDIESFAEAISMDFYLDLYTLIGIESTVENSRESFLFQHELFQYLLSKSHPKHVYKEQEVLLLYLMRNSTGKEMDRIIQRLISVELLNDKELLTTVGTYFSHNLNTTQAAKALHMHRNSLQYRIDKFVDRTGIDIKQFSDAALVYMLLLHYQYD</sequence>
<dbReference type="PANTHER" id="PTHR33744:SF15">
    <property type="entry name" value="CARBOHYDRATE DIACID REGULATOR"/>
    <property type="match status" value="1"/>
</dbReference>
<dbReference type="SUPFAM" id="SSF46689">
    <property type="entry name" value="Homeodomain-like"/>
    <property type="match status" value="1"/>
</dbReference>
<evidence type="ECO:0000259" key="1">
    <source>
        <dbReference type="Pfam" id="PF13556"/>
    </source>
</evidence>
<gene>
    <name evidence="2" type="ORF">RYX45_16870</name>
</gene>
<reference evidence="2" key="1">
    <citation type="submission" date="2023-10" db="EMBL/GenBank/DDBJ databases">
        <title>Screening of Alkalihalophilus pseudofirmusBZ-TG-HK211 and Its Alleviation of Salt Stress on Rapeseed Growth.</title>
        <authorList>
            <person name="Zhao B."/>
            <person name="Guo T."/>
        </authorList>
    </citation>
    <scope>NUCLEOTIDE SEQUENCE</scope>
    <source>
        <strain evidence="2">BZ-TG-HK211</strain>
    </source>
</reference>